<dbReference type="PATRIC" id="fig|1303518.3.peg.2217"/>
<dbReference type="eggNOG" id="COG1692">
    <property type="taxonomic scope" value="Bacteria"/>
</dbReference>
<dbReference type="AlphaFoldDB" id="S0EZN5"/>
<keyword evidence="4" id="KW-0408">Iron</keyword>
<evidence type="ECO:0000256" key="7">
    <source>
        <dbReference type="PIRSR" id="PIRSR004789-51"/>
    </source>
</evidence>
<dbReference type="InterPro" id="IPR005235">
    <property type="entry name" value="YmdB-like"/>
</dbReference>
<keyword evidence="9" id="KW-1185">Reference proteome</keyword>
<feature type="binding site" evidence="7">
    <location>
        <position position="11"/>
    </location>
    <ligand>
        <name>Fe cation</name>
        <dbReference type="ChEBI" id="CHEBI:24875"/>
        <label>1</label>
    </ligand>
</feature>
<dbReference type="InterPro" id="IPR029052">
    <property type="entry name" value="Metallo-depent_PP-like"/>
</dbReference>
<dbReference type="KEGG" id="ccz:CCALI_02141"/>
<evidence type="ECO:0000313" key="9">
    <source>
        <dbReference type="Proteomes" id="UP000014227"/>
    </source>
</evidence>
<dbReference type="RefSeq" id="WP_016483470.1">
    <property type="nucleotide sequence ID" value="NC_021487.1"/>
</dbReference>
<gene>
    <name evidence="8" type="ORF">CCALI_02141</name>
</gene>
<comment type="similarity">
    <text evidence="5">Belongs to the YmdB-like family.</text>
</comment>
<evidence type="ECO:0000256" key="2">
    <source>
        <dbReference type="ARBA" id="ARBA00022723"/>
    </source>
</evidence>
<dbReference type="NCBIfam" id="TIGR00282">
    <property type="entry name" value="TIGR00282 family metallophosphoesterase"/>
    <property type="match status" value="1"/>
</dbReference>
<dbReference type="PANTHER" id="PTHR36303:SF1">
    <property type="entry name" value="2',3'-CYCLIC-NUCLEOTIDE 2'-PHOSPHODIESTERASE"/>
    <property type="match status" value="1"/>
</dbReference>
<accession>S0EZN5</accession>
<dbReference type="PANTHER" id="PTHR36303">
    <property type="entry name" value="2',3'-CYCLIC-NUCLEOTIDE 2'-PHOSPHODIESTERASE"/>
    <property type="match status" value="1"/>
</dbReference>
<dbReference type="FunCoup" id="S0EZN5">
    <property type="interactions" value="62"/>
</dbReference>
<feature type="binding site" evidence="7">
    <location>
        <position position="70"/>
    </location>
    <ligand>
        <name>Fe cation</name>
        <dbReference type="ChEBI" id="CHEBI:24875"/>
        <label>2</label>
    </ligand>
</feature>
<dbReference type="Pfam" id="PF13277">
    <property type="entry name" value="YmdB"/>
    <property type="match status" value="1"/>
</dbReference>
<dbReference type="HOGENOM" id="CLU_068238_0_0_0"/>
<evidence type="ECO:0000256" key="3">
    <source>
        <dbReference type="ARBA" id="ARBA00022801"/>
    </source>
</evidence>
<evidence type="ECO:0000256" key="1">
    <source>
        <dbReference type="ARBA" id="ARBA00001965"/>
    </source>
</evidence>
<dbReference type="FunFam" id="3.60.21.10:FF:000016">
    <property type="entry name" value="Putative metallophosphoesterase"/>
    <property type="match status" value="1"/>
</dbReference>
<dbReference type="EMBL" id="HF951689">
    <property type="protein sequence ID" value="CCW35948.1"/>
    <property type="molecule type" value="Genomic_DNA"/>
</dbReference>
<evidence type="ECO:0000313" key="8">
    <source>
        <dbReference type="EMBL" id="CCW35948.1"/>
    </source>
</evidence>
<evidence type="ECO:0000256" key="4">
    <source>
        <dbReference type="ARBA" id="ARBA00023004"/>
    </source>
</evidence>
<feature type="active site" description="Proton donor" evidence="6">
    <location>
        <position position="71"/>
    </location>
</feature>
<dbReference type="SUPFAM" id="SSF56300">
    <property type="entry name" value="Metallo-dependent phosphatases"/>
    <property type="match status" value="1"/>
</dbReference>
<dbReference type="OrthoDB" id="9801109at2"/>
<dbReference type="Gene3D" id="3.60.21.10">
    <property type="match status" value="1"/>
</dbReference>
<feature type="binding site" evidence="7">
    <location>
        <position position="42"/>
    </location>
    <ligand>
        <name>Fe cation</name>
        <dbReference type="ChEBI" id="CHEBI:24875"/>
        <label>2</label>
    </ligand>
</feature>
<sequence length="269" mass="29470">MPHLRLLMIGDVVGRPGRELLLHLLKPLREELQADFVVVNAENAAGGIGITPALATEMLEAGADVLTLGNHAWGKRDIYPMLDTEARLLRPANYPPLVPGRGWGIYPTQKAPVGVLVLQGRTFMDPVDDPFRTADDLLTLLRSQTSIILVDFHAEATSEKQALGWHLDGKVGAVIGTHTHVQTADERILPKGSAYLTDVGMTGPIDSIIGMDCNVVLERFRTLLPVRMEVAEGPAQLSGVLVELDTETGRAHRIHRIQRPEYIHQRGDS</sequence>
<proteinExistence type="inferred from homology"/>
<protein>
    <submittedName>
        <fullName evidence="8">Metallophosphoesterase, MG_246/BB_0505 family</fullName>
    </submittedName>
</protein>
<comment type="cofactor">
    <cofactor evidence="1">
        <name>Fe(3+)</name>
        <dbReference type="ChEBI" id="CHEBI:29034"/>
    </cofactor>
</comment>
<dbReference type="Proteomes" id="UP000014227">
    <property type="component" value="Chromosome I"/>
</dbReference>
<evidence type="ECO:0000256" key="6">
    <source>
        <dbReference type="PIRSR" id="PIRSR004789-50"/>
    </source>
</evidence>
<evidence type="ECO:0000256" key="5">
    <source>
        <dbReference type="ARBA" id="ARBA00061401"/>
    </source>
</evidence>
<dbReference type="CDD" id="cd07382">
    <property type="entry name" value="MPP_DR1281"/>
    <property type="match status" value="1"/>
</dbReference>
<keyword evidence="3" id="KW-0378">Hydrolase</keyword>
<name>S0EZN5_CHTCT</name>
<dbReference type="GO" id="GO:0046872">
    <property type="term" value="F:metal ion binding"/>
    <property type="evidence" value="ECO:0007669"/>
    <property type="project" value="UniProtKB-KW"/>
</dbReference>
<keyword evidence="2 7" id="KW-0479">Metal-binding</keyword>
<feature type="binding site" evidence="7">
    <location>
        <position position="42"/>
    </location>
    <ligand>
        <name>Fe cation</name>
        <dbReference type="ChEBI" id="CHEBI:24875"/>
        <label>1</label>
    </ligand>
</feature>
<dbReference type="InParanoid" id="S0EZN5"/>
<feature type="binding site" evidence="7">
    <location>
        <position position="43"/>
    </location>
    <ligand>
        <name>Fe cation</name>
        <dbReference type="ChEBI" id="CHEBI:24875"/>
        <label>1</label>
    </ligand>
</feature>
<dbReference type="PIRSF" id="PIRSF004789">
    <property type="entry name" value="DR1281"/>
    <property type="match status" value="1"/>
</dbReference>
<feature type="binding site" evidence="7">
    <location>
        <position position="180"/>
    </location>
    <ligand>
        <name>Fe cation</name>
        <dbReference type="ChEBI" id="CHEBI:24875"/>
        <label>1</label>
    </ligand>
</feature>
<dbReference type="STRING" id="454171.CP488_01949"/>
<dbReference type="GO" id="GO:0004113">
    <property type="term" value="F:2',3'-cyclic-nucleotide 3'-phosphodiesterase activity"/>
    <property type="evidence" value="ECO:0007669"/>
    <property type="project" value="TreeGrafter"/>
</dbReference>
<organism evidence="8 9">
    <name type="scientific">Chthonomonas calidirosea (strain DSM 23976 / ICMP 18418 / T49)</name>
    <dbReference type="NCBI Taxonomy" id="1303518"/>
    <lineage>
        <taxon>Bacteria</taxon>
        <taxon>Bacillati</taxon>
        <taxon>Armatimonadota</taxon>
        <taxon>Chthonomonadia</taxon>
        <taxon>Chthonomonadales</taxon>
        <taxon>Chthonomonadaceae</taxon>
        <taxon>Chthonomonas</taxon>
    </lineage>
</organism>
<feature type="binding site" evidence="7">
    <location>
        <position position="153"/>
    </location>
    <ligand>
        <name>Fe cation</name>
        <dbReference type="ChEBI" id="CHEBI:24875"/>
        <label>2</label>
    </ligand>
</feature>
<reference evidence="9" key="1">
    <citation type="submission" date="2013-03" db="EMBL/GenBank/DDBJ databases">
        <title>Genome sequence of Chthonomonas calidirosea, the first sequenced genome from the Armatimonadetes phylum (formally candidate division OP10).</title>
        <authorList>
            <person name="Lee K.C.Y."/>
            <person name="Morgan X.C."/>
            <person name="Dunfield P.F."/>
            <person name="Tamas I."/>
            <person name="Houghton K.M."/>
            <person name="Vyssotski M."/>
            <person name="Ryan J.L.J."/>
            <person name="Lagutin K."/>
            <person name="McDonald I.R."/>
            <person name="Stott M.B."/>
        </authorList>
    </citation>
    <scope>NUCLEOTIDE SEQUENCE [LARGE SCALE GENOMIC DNA]</scope>
    <source>
        <strain evidence="9">DSM 23976 / ICMP 18418 / T49</strain>
    </source>
</reference>
<feature type="binding site" evidence="7">
    <location>
        <position position="178"/>
    </location>
    <ligand>
        <name>Fe cation</name>
        <dbReference type="ChEBI" id="CHEBI:24875"/>
        <label>2</label>
    </ligand>
</feature>